<dbReference type="Pfam" id="PF00622">
    <property type="entry name" value="SPRY"/>
    <property type="match status" value="1"/>
</dbReference>
<dbReference type="PANTHER" id="PTHR20951:SF2">
    <property type="entry name" value="SPRY DOMAIN-CONTAINING PROTEIN 7"/>
    <property type="match status" value="1"/>
</dbReference>
<dbReference type="InterPro" id="IPR003877">
    <property type="entry name" value="SPRY_dom"/>
</dbReference>
<comment type="caution">
    <text evidence="4">The sequence shown here is derived from an EMBL/GenBank/DDBJ whole genome shotgun (WGS) entry which is preliminary data.</text>
</comment>
<gene>
    <name evidence="4" type="ORF">CHARACLAT_004106</name>
</gene>
<dbReference type="InterPro" id="IPR001870">
    <property type="entry name" value="B30.2/SPRY"/>
</dbReference>
<protein>
    <recommendedName>
        <fullName evidence="1">SPRY domain-containing protein 7</fullName>
    </recommendedName>
</protein>
<evidence type="ECO:0000313" key="5">
    <source>
        <dbReference type="Proteomes" id="UP001352852"/>
    </source>
</evidence>
<evidence type="ECO:0000256" key="2">
    <source>
        <dbReference type="SAM" id="MobiDB-lite"/>
    </source>
</evidence>
<dbReference type="SMART" id="SM00449">
    <property type="entry name" value="SPRY"/>
    <property type="match status" value="1"/>
</dbReference>
<organism evidence="4 5">
    <name type="scientific">Characodon lateralis</name>
    <dbReference type="NCBI Taxonomy" id="208331"/>
    <lineage>
        <taxon>Eukaryota</taxon>
        <taxon>Metazoa</taxon>
        <taxon>Chordata</taxon>
        <taxon>Craniata</taxon>
        <taxon>Vertebrata</taxon>
        <taxon>Euteleostomi</taxon>
        <taxon>Actinopterygii</taxon>
        <taxon>Neopterygii</taxon>
        <taxon>Teleostei</taxon>
        <taxon>Neoteleostei</taxon>
        <taxon>Acanthomorphata</taxon>
        <taxon>Ovalentaria</taxon>
        <taxon>Atherinomorphae</taxon>
        <taxon>Cyprinodontiformes</taxon>
        <taxon>Goodeidae</taxon>
        <taxon>Characodon</taxon>
    </lineage>
</organism>
<keyword evidence="5" id="KW-1185">Reference proteome</keyword>
<evidence type="ECO:0000259" key="3">
    <source>
        <dbReference type="PROSITE" id="PS50188"/>
    </source>
</evidence>
<dbReference type="PANTHER" id="PTHR20951">
    <property type="entry name" value="C13ORF1 PROTEIN-RELATED"/>
    <property type="match status" value="1"/>
</dbReference>
<dbReference type="Gene3D" id="2.60.120.920">
    <property type="match status" value="1"/>
</dbReference>
<name>A0ABU7DH97_9TELE</name>
<proteinExistence type="predicted"/>
<evidence type="ECO:0000256" key="1">
    <source>
        <dbReference type="ARBA" id="ARBA00021772"/>
    </source>
</evidence>
<dbReference type="CDD" id="cd12880">
    <property type="entry name" value="SPRYD7"/>
    <property type="match status" value="1"/>
</dbReference>
<feature type="domain" description="B30.2/SPRY" evidence="3">
    <location>
        <begin position="1"/>
        <end position="180"/>
    </location>
</feature>
<feature type="region of interest" description="Disordered" evidence="2">
    <location>
        <begin position="230"/>
        <end position="262"/>
    </location>
</feature>
<sequence>MAAMFTCCFGCCGEGGSGHIPLKEMPTVQLDTHHMGTDVVIVKSGRRICGTGGCLANAPLHQNKSYFEFKIQSSGVWGIGVATQKVNLNQVPLGRDTNSLVLRHDGSVYHNNEEKNRLPANSLPQEGDIMGITYDHVEMNLYLNGKNMHCPASGIRGTVYPVVYADDGEEIRLSTTDLYKICSILQTLKHLGCVVPDCVEMQEMICESCMNKHLFLWTYAAHLGVQSPAVQKKEEKGEQSEPSIPESEEKSDNIDEPCCKRSREEAEPSCRLKELQEAGQKRDQSGAVFWPPAWRSKLCSCSSCQVRLSDAGLSFLLDESDTVLAYENKGKNNEQRQQGHDPLMSALDNLNRVQQLEIIHGYNDMKTELKDFLQTFASEGKVVTPDDIRQFFEQQSRKRRRADSGPFFCS</sequence>
<evidence type="ECO:0000313" key="4">
    <source>
        <dbReference type="EMBL" id="MED6273189.1"/>
    </source>
</evidence>
<accession>A0ABU7DH97</accession>
<dbReference type="InterPro" id="IPR013320">
    <property type="entry name" value="ConA-like_dom_sf"/>
</dbReference>
<dbReference type="SUPFAM" id="SSF49899">
    <property type="entry name" value="Concanavalin A-like lectins/glucanases"/>
    <property type="match status" value="1"/>
</dbReference>
<dbReference type="Proteomes" id="UP001352852">
    <property type="component" value="Unassembled WGS sequence"/>
</dbReference>
<dbReference type="InterPro" id="IPR043136">
    <property type="entry name" value="B30.2/SPRY_sf"/>
</dbReference>
<dbReference type="EMBL" id="JAHUTJ010024778">
    <property type="protein sequence ID" value="MED6273189.1"/>
    <property type="molecule type" value="Genomic_DNA"/>
</dbReference>
<reference evidence="4 5" key="1">
    <citation type="submission" date="2021-06" db="EMBL/GenBank/DDBJ databases">
        <authorList>
            <person name="Palmer J.M."/>
        </authorList>
    </citation>
    <scope>NUCLEOTIDE SEQUENCE [LARGE SCALE GENOMIC DNA]</scope>
    <source>
        <strain evidence="4 5">CL_MEX2019</strain>
        <tissue evidence="4">Muscle</tissue>
    </source>
</reference>
<feature type="compositionally biased region" description="Basic and acidic residues" evidence="2">
    <location>
        <begin position="247"/>
        <end position="262"/>
    </location>
</feature>
<dbReference type="PROSITE" id="PS50188">
    <property type="entry name" value="B302_SPRY"/>
    <property type="match status" value="1"/>
</dbReference>
<dbReference type="InterPro" id="IPR035766">
    <property type="entry name" value="SPRYD7"/>
</dbReference>